<keyword evidence="1" id="KW-0175">Coiled coil</keyword>
<sequence>MIDFVQIGAFCGAALSILGVWGFIVNPFKKAMEANEFAMAQLKDSIKELAYELKNLDRDREITKKIIDRHEERLGRVEDEVIINKERIVTLFKKGEEK</sequence>
<feature type="transmembrane region" description="Helical" evidence="2">
    <location>
        <begin position="6"/>
        <end position="25"/>
    </location>
</feature>
<accession>A0A0H2UWC9</accession>
<dbReference type="RefSeq" id="WP_011054732.1">
    <property type="nucleotide sequence ID" value="NC_004070.1"/>
</dbReference>
<evidence type="ECO:0000313" key="3">
    <source>
        <dbReference type="EMBL" id="AAM79817.1"/>
    </source>
</evidence>
<feature type="coiled-coil region" evidence="1">
    <location>
        <begin position="39"/>
        <end position="80"/>
    </location>
</feature>
<evidence type="ECO:0008006" key="5">
    <source>
        <dbReference type="Google" id="ProtNLM"/>
    </source>
</evidence>
<gene>
    <name evidence="3" type="ordered locus">SpyM3_1210</name>
</gene>
<evidence type="ECO:0000256" key="1">
    <source>
        <dbReference type="SAM" id="Coils"/>
    </source>
</evidence>
<keyword evidence="2" id="KW-0812">Transmembrane</keyword>
<name>A0A0H2UWC9_STRP3</name>
<reference evidence="3 4" key="1">
    <citation type="journal article" date="2002" name="Proc. Natl. Acad. Sci. U.S.A.">
        <title>Genome sequence of a serotype M3 strain of group A Streptococcus: phage-encoded toxins, the high-virulence phenotype, and clone emergence.</title>
        <authorList>
            <person name="Beres S.B."/>
            <person name="Sylva G.L."/>
            <person name="Barbian K.D."/>
            <person name="Lei B."/>
            <person name="Hoff J.S."/>
            <person name="Mammarella N.D."/>
            <person name="Liu M.Y."/>
            <person name="Smoot J.C."/>
            <person name="Porcella S.F."/>
            <person name="Parkins L.D."/>
            <person name="Campbell D.S."/>
            <person name="Smith T.M."/>
            <person name="McCormick J.K."/>
            <person name="Leung D.Y."/>
            <person name="Schlievert P.M."/>
            <person name="Musser J.M."/>
        </authorList>
    </citation>
    <scope>NUCLEOTIDE SEQUENCE [LARGE SCALE GENOMIC DNA]</scope>
    <source>
        <strain evidence="4">ATCC BAA-595 / MGAS315</strain>
    </source>
</reference>
<evidence type="ECO:0000313" key="4">
    <source>
        <dbReference type="Proteomes" id="UP000000564"/>
    </source>
</evidence>
<keyword evidence="2" id="KW-1133">Transmembrane helix</keyword>
<organism evidence="3 4">
    <name type="scientific">Streptococcus pyogenes serotype M3 (strain ATCC BAA-595 / MGAS315)</name>
    <dbReference type="NCBI Taxonomy" id="198466"/>
    <lineage>
        <taxon>Bacteria</taxon>
        <taxon>Bacillati</taxon>
        <taxon>Bacillota</taxon>
        <taxon>Bacilli</taxon>
        <taxon>Lactobacillales</taxon>
        <taxon>Streptococcaceae</taxon>
        <taxon>Streptococcus</taxon>
    </lineage>
</organism>
<dbReference type="KEGG" id="spg:SpyM3_1210"/>
<keyword evidence="2" id="KW-0472">Membrane</keyword>
<protein>
    <recommendedName>
        <fullName evidence="5">Phage protein</fullName>
    </recommendedName>
</protein>
<dbReference type="AlphaFoldDB" id="A0A0H2UWC9"/>
<dbReference type="HOGENOM" id="CLU_2358402_0_0_9"/>
<proteinExistence type="predicted"/>
<dbReference type="EMBL" id="AE014074">
    <property type="protein sequence ID" value="AAM79817.1"/>
    <property type="molecule type" value="Genomic_DNA"/>
</dbReference>
<dbReference type="Proteomes" id="UP000000564">
    <property type="component" value="Chromosome"/>
</dbReference>
<evidence type="ECO:0000256" key="2">
    <source>
        <dbReference type="SAM" id="Phobius"/>
    </source>
</evidence>